<dbReference type="STRING" id="27342.A0A0H2RZN3"/>
<dbReference type="InterPro" id="IPR036915">
    <property type="entry name" value="Cyclin-like_sf"/>
</dbReference>
<feature type="domain" description="Cyclin N-terminal" evidence="2">
    <location>
        <begin position="83"/>
        <end position="175"/>
    </location>
</feature>
<keyword evidence="4" id="KW-1185">Reference proteome</keyword>
<feature type="region of interest" description="Disordered" evidence="1">
    <location>
        <begin position="214"/>
        <end position="247"/>
    </location>
</feature>
<dbReference type="AlphaFoldDB" id="A0A0H2RZN3"/>
<evidence type="ECO:0000313" key="3">
    <source>
        <dbReference type="EMBL" id="KLO14928.1"/>
    </source>
</evidence>
<feature type="compositionally biased region" description="Low complexity" evidence="1">
    <location>
        <begin position="297"/>
        <end position="325"/>
    </location>
</feature>
<dbReference type="Gene3D" id="1.10.472.10">
    <property type="entry name" value="Cyclin-like"/>
    <property type="match status" value="1"/>
</dbReference>
<feature type="region of interest" description="Disordered" evidence="1">
    <location>
        <begin position="265"/>
        <end position="329"/>
    </location>
</feature>
<evidence type="ECO:0000256" key="1">
    <source>
        <dbReference type="SAM" id="MobiDB-lite"/>
    </source>
</evidence>
<dbReference type="PANTHER" id="PTHR15615:SF10">
    <property type="entry name" value="PHO85 CYCLIN-2-RELATED"/>
    <property type="match status" value="1"/>
</dbReference>
<evidence type="ECO:0000259" key="2">
    <source>
        <dbReference type="Pfam" id="PF00134"/>
    </source>
</evidence>
<dbReference type="OrthoDB" id="10250320at2759"/>
<reference evidence="3 4" key="1">
    <citation type="submission" date="2015-04" db="EMBL/GenBank/DDBJ databases">
        <title>Complete genome sequence of Schizopora paradoxa KUC8140, a cosmopolitan wood degrader in East Asia.</title>
        <authorList>
            <consortium name="DOE Joint Genome Institute"/>
            <person name="Min B."/>
            <person name="Park H."/>
            <person name="Jang Y."/>
            <person name="Kim J.-J."/>
            <person name="Kim K.H."/>
            <person name="Pangilinan J."/>
            <person name="Lipzen A."/>
            <person name="Riley R."/>
            <person name="Grigoriev I.V."/>
            <person name="Spatafora J.W."/>
            <person name="Choi I.-G."/>
        </authorList>
    </citation>
    <scope>NUCLEOTIDE SEQUENCE [LARGE SCALE GENOMIC DNA]</scope>
    <source>
        <strain evidence="3 4">KUC8140</strain>
    </source>
</reference>
<dbReference type="GO" id="GO:0019901">
    <property type="term" value="F:protein kinase binding"/>
    <property type="evidence" value="ECO:0007669"/>
    <property type="project" value="InterPro"/>
</dbReference>
<feature type="region of interest" description="Disordered" evidence="1">
    <location>
        <begin position="1"/>
        <end position="28"/>
    </location>
</feature>
<dbReference type="Pfam" id="PF00134">
    <property type="entry name" value="Cyclin_N"/>
    <property type="match status" value="1"/>
</dbReference>
<dbReference type="InterPro" id="IPR013922">
    <property type="entry name" value="Cyclin_PHO80-like"/>
</dbReference>
<name>A0A0H2RZN3_9AGAM</name>
<proteinExistence type="predicted"/>
<protein>
    <recommendedName>
        <fullName evidence="2">Cyclin N-terminal domain-containing protein</fullName>
    </recommendedName>
</protein>
<dbReference type="GO" id="GO:0005634">
    <property type="term" value="C:nucleus"/>
    <property type="evidence" value="ECO:0007669"/>
    <property type="project" value="TreeGrafter"/>
</dbReference>
<evidence type="ECO:0000313" key="4">
    <source>
        <dbReference type="Proteomes" id="UP000053477"/>
    </source>
</evidence>
<dbReference type="GO" id="GO:0000307">
    <property type="term" value="C:cyclin-dependent protein kinase holoenzyme complex"/>
    <property type="evidence" value="ECO:0007669"/>
    <property type="project" value="TreeGrafter"/>
</dbReference>
<dbReference type="InParanoid" id="A0A0H2RZN3"/>
<feature type="compositionally biased region" description="Low complexity" evidence="1">
    <location>
        <begin position="269"/>
        <end position="285"/>
    </location>
</feature>
<feature type="compositionally biased region" description="Low complexity" evidence="1">
    <location>
        <begin position="14"/>
        <end position="25"/>
    </location>
</feature>
<dbReference type="CDD" id="cd20557">
    <property type="entry name" value="CYCLIN_ScPCL1-like"/>
    <property type="match status" value="1"/>
</dbReference>
<feature type="compositionally biased region" description="Basic and acidic residues" evidence="1">
    <location>
        <begin position="214"/>
        <end position="226"/>
    </location>
</feature>
<dbReference type="PANTHER" id="PTHR15615">
    <property type="match status" value="1"/>
</dbReference>
<dbReference type="InterPro" id="IPR006671">
    <property type="entry name" value="Cyclin_N"/>
</dbReference>
<dbReference type="EMBL" id="KQ085937">
    <property type="protein sequence ID" value="KLO14928.1"/>
    <property type="molecule type" value="Genomic_DNA"/>
</dbReference>
<accession>A0A0H2RZN3</accession>
<dbReference type="SUPFAM" id="SSF47954">
    <property type="entry name" value="Cyclin-like"/>
    <property type="match status" value="1"/>
</dbReference>
<gene>
    <name evidence="3" type="ORF">SCHPADRAFT_888947</name>
</gene>
<dbReference type="GO" id="GO:0016538">
    <property type="term" value="F:cyclin-dependent protein serine/threonine kinase regulator activity"/>
    <property type="evidence" value="ECO:0007669"/>
    <property type="project" value="TreeGrafter"/>
</dbReference>
<dbReference type="Proteomes" id="UP000053477">
    <property type="component" value="Unassembled WGS sequence"/>
</dbReference>
<sequence length="452" mass="48467">MMDSAAHYWPSPLPAAASSPSSSRTPSPPVLGEHDILAVVHSKVNERVVDYIVERVVDTVAYGLGRPSSSKLLLVPEGQDTFPTFVHKVLRRAEVTMSVVIGALTYIERARSHLRIAVEEWALHRVFLGSLILAAKYLNDSSLKNAHWALCTRLFGKRDVARVEREFLDVLNWELAVKENDVAECCGRLVAAGCVDVKSRQVDMVMERDLAANVKERRGRSEERSSYRALQHRPQAPLPASRMSSRTLSNSAPALLMPVRGAPHIQQQRLPSPLSLPSSRSPSRSRPYEDESDDVDSPTSSVSSSSSASSASSDSASGDEAASSPFTPPHAHALALPYGAGAQQHPSALPKLVLPPHAAAKFTHRGQQQHKRSHAHARIAPYPSLSLSLPPTRTSSPAAAASAYAYAVPAPPVSSTSSGSMLLPPVSAKLMLPPPGTHGLYPSCIVGGPYAS</sequence>
<organism evidence="3 4">
    <name type="scientific">Schizopora paradoxa</name>
    <dbReference type="NCBI Taxonomy" id="27342"/>
    <lineage>
        <taxon>Eukaryota</taxon>
        <taxon>Fungi</taxon>
        <taxon>Dikarya</taxon>
        <taxon>Basidiomycota</taxon>
        <taxon>Agaricomycotina</taxon>
        <taxon>Agaricomycetes</taxon>
        <taxon>Hymenochaetales</taxon>
        <taxon>Schizoporaceae</taxon>
        <taxon>Schizopora</taxon>
    </lineage>
</organism>